<dbReference type="Pfam" id="PF02311">
    <property type="entry name" value="AraC_binding"/>
    <property type="match status" value="1"/>
</dbReference>
<feature type="domain" description="HTH araC/xylS-type" evidence="6">
    <location>
        <begin position="235"/>
        <end position="333"/>
    </location>
</feature>
<dbReference type="Proteomes" id="UP000366872">
    <property type="component" value="Unassembled WGS sequence"/>
</dbReference>
<keyword evidence="8" id="KW-1185">Reference proteome</keyword>
<dbReference type="PROSITE" id="PS01124">
    <property type="entry name" value="HTH_ARAC_FAMILY_2"/>
    <property type="match status" value="1"/>
</dbReference>
<dbReference type="InterPro" id="IPR014710">
    <property type="entry name" value="RmlC-like_jellyroll"/>
</dbReference>
<keyword evidence="1" id="KW-0963">Cytoplasm</keyword>
<proteinExistence type="predicted"/>
<evidence type="ECO:0000256" key="3">
    <source>
        <dbReference type="ARBA" id="ARBA00023125"/>
    </source>
</evidence>
<dbReference type="GO" id="GO:0043565">
    <property type="term" value="F:sequence-specific DNA binding"/>
    <property type="evidence" value="ECO:0007669"/>
    <property type="project" value="InterPro"/>
</dbReference>
<dbReference type="Pfam" id="PF12833">
    <property type="entry name" value="HTH_18"/>
    <property type="match status" value="1"/>
</dbReference>
<protein>
    <submittedName>
        <fullName evidence="7">HTH-type transcriptional activator RhaR</fullName>
    </submittedName>
</protein>
<feature type="region of interest" description="Disordered" evidence="5">
    <location>
        <begin position="1"/>
        <end position="24"/>
    </location>
</feature>
<dbReference type="Gene3D" id="2.60.120.10">
    <property type="entry name" value="Jelly Rolls"/>
    <property type="match status" value="1"/>
</dbReference>
<dbReference type="PANTHER" id="PTHR46796:SF13">
    <property type="entry name" value="HTH-TYPE TRANSCRIPTIONAL ACTIVATOR RHAS"/>
    <property type="match status" value="1"/>
</dbReference>
<dbReference type="EMBL" id="CAAHFG010000001">
    <property type="protein sequence ID" value="VGO14043.1"/>
    <property type="molecule type" value="Genomic_DNA"/>
</dbReference>
<name>A0A6C2U2B3_PONDE</name>
<dbReference type="InterPro" id="IPR003313">
    <property type="entry name" value="AraC-bd"/>
</dbReference>
<dbReference type="SUPFAM" id="SSF46689">
    <property type="entry name" value="Homeodomain-like"/>
    <property type="match status" value="2"/>
</dbReference>
<dbReference type="InterPro" id="IPR009057">
    <property type="entry name" value="Homeodomain-like_sf"/>
</dbReference>
<gene>
    <name evidence="7" type="primary">rhaR_5</name>
    <name evidence="7" type="ORF">PDESU_02600</name>
</gene>
<dbReference type="PANTHER" id="PTHR46796">
    <property type="entry name" value="HTH-TYPE TRANSCRIPTIONAL ACTIVATOR RHAS-RELATED"/>
    <property type="match status" value="1"/>
</dbReference>
<dbReference type="SMART" id="SM00342">
    <property type="entry name" value="HTH_ARAC"/>
    <property type="match status" value="1"/>
</dbReference>
<dbReference type="InterPro" id="IPR050204">
    <property type="entry name" value="AraC_XylS_family_regulators"/>
</dbReference>
<keyword evidence="4" id="KW-0804">Transcription</keyword>
<evidence type="ECO:0000256" key="5">
    <source>
        <dbReference type="SAM" id="MobiDB-lite"/>
    </source>
</evidence>
<accession>A0A6C2U2B3</accession>
<dbReference type="InterPro" id="IPR018060">
    <property type="entry name" value="HTH_AraC"/>
</dbReference>
<dbReference type="Gene3D" id="1.10.10.60">
    <property type="entry name" value="Homeodomain-like"/>
    <property type="match status" value="2"/>
</dbReference>
<reference evidence="7 8" key="1">
    <citation type="submission" date="2019-04" db="EMBL/GenBank/DDBJ databases">
        <authorList>
            <person name="Van Vliet M D."/>
        </authorList>
    </citation>
    <scope>NUCLEOTIDE SEQUENCE [LARGE SCALE GENOMIC DNA]</scope>
    <source>
        <strain evidence="7 8">F1</strain>
    </source>
</reference>
<organism evidence="7 8">
    <name type="scientific">Pontiella desulfatans</name>
    <dbReference type="NCBI Taxonomy" id="2750659"/>
    <lineage>
        <taxon>Bacteria</taxon>
        <taxon>Pseudomonadati</taxon>
        <taxon>Kiritimatiellota</taxon>
        <taxon>Kiritimatiellia</taxon>
        <taxon>Kiritimatiellales</taxon>
        <taxon>Pontiellaceae</taxon>
        <taxon>Pontiella</taxon>
    </lineage>
</organism>
<evidence type="ECO:0000313" key="8">
    <source>
        <dbReference type="Proteomes" id="UP000366872"/>
    </source>
</evidence>
<dbReference type="SUPFAM" id="SSF51215">
    <property type="entry name" value="Regulatory protein AraC"/>
    <property type="match status" value="1"/>
</dbReference>
<evidence type="ECO:0000256" key="2">
    <source>
        <dbReference type="ARBA" id="ARBA00023015"/>
    </source>
</evidence>
<dbReference type="GO" id="GO:0003700">
    <property type="term" value="F:DNA-binding transcription factor activity"/>
    <property type="evidence" value="ECO:0007669"/>
    <property type="project" value="InterPro"/>
</dbReference>
<evidence type="ECO:0000259" key="6">
    <source>
        <dbReference type="PROSITE" id="PS01124"/>
    </source>
</evidence>
<dbReference type="InterPro" id="IPR020449">
    <property type="entry name" value="Tscrpt_reg_AraC-type_HTH"/>
</dbReference>
<evidence type="ECO:0000313" key="7">
    <source>
        <dbReference type="EMBL" id="VGO14043.1"/>
    </source>
</evidence>
<dbReference type="PRINTS" id="PR00032">
    <property type="entry name" value="HTHARAC"/>
</dbReference>
<evidence type="ECO:0000256" key="4">
    <source>
        <dbReference type="ARBA" id="ARBA00023163"/>
    </source>
</evidence>
<sequence>MYFPDKDCDDSANSYTPRKKHDYNNPATNYGITESIVYSARMKYSTFNIRTGNLSKENYFDDAFVGIGIRDVPEHPDYPEHSHEFTELVIVYEGNGINIVEGFEYPIVAGDVFVLNPGQKHAYKDTNHLHLCNVLFDADIMGLNSLDMTHLPGFHALFRLEPNLRKKNFNSRLHLHDKELLKARNIIEEMEREMEAQNPGFRLISKSLLLLLIGKLGRWYEHVSREDSTKLMQIAKSIAHMEQTLYEPLSVSELAKMANMSERAFYRVFQKATGVSPNQYLTNLRLTQACELLKHSKMSITDIAYECGFQDNSYMTRQFKKHLGHTPSAYRKINQE</sequence>
<dbReference type="InterPro" id="IPR037923">
    <property type="entry name" value="HTH-like"/>
</dbReference>
<dbReference type="AlphaFoldDB" id="A0A6C2U2B3"/>
<evidence type="ECO:0000256" key="1">
    <source>
        <dbReference type="ARBA" id="ARBA00022490"/>
    </source>
</evidence>
<keyword evidence="3" id="KW-0238">DNA-binding</keyword>
<keyword evidence="2" id="KW-0805">Transcription regulation</keyword>